<reference evidence="1" key="1">
    <citation type="journal article" date="2023" name="G3 (Bethesda)">
        <title>Whole genome assembly and annotation of the endangered Caribbean coral Acropora cervicornis.</title>
        <authorList>
            <person name="Selwyn J.D."/>
            <person name="Vollmer S.V."/>
        </authorList>
    </citation>
    <scope>NUCLEOTIDE SEQUENCE</scope>
    <source>
        <strain evidence="1">K2</strain>
    </source>
</reference>
<comment type="caution">
    <text evidence="1">The sequence shown here is derived from an EMBL/GenBank/DDBJ whole genome shotgun (WGS) entry which is preliminary data.</text>
</comment>
<organism evidence="1 2">
    <name type="scientific">Acropora cervicornis</name>
    <name type="common">Staghorn coral</name>
    <dbReference type="NCBI Taxonomy" id="6130"/>
    <lineage>
        <taxon>Eukaryota</taxon>
        <taxon>Metazoa</taxon>
        <taxon>Cnidaria</taxon>
        <taxon>Anthozoa</taxon>
        <taxon>Hexacorallia</taxon>
        <taxon>Scleractinia</taxon>
        <taxon>Astrocoeniina</taxon>
        <taxon>Acroporidae</taxon>
        <taxon>Acropora</taxon>
    </lineage>
</organism>
<dbReference type="Proteomes" id="UP001249851">
    <property type="component" value="Unassembled WGS sequence"/>
</dbReference>
<reference evidence="1" key="2">
    <citation type="journal article" date="2023" name="Science">
        <title>Genomic signatures of disease resistance in endangered staghorn corals.</title>
        <authorList>
            <person name="Vollmer S.V."/>
            <person name="Selwyn J.D."/>
            <person name="Despard B.A."/>
            <person name="Roesel C.L."/>
        </authorList>
    </citation>
    <scope>NUCLEOTIDE SEQUENCE</scope>
    <source>
        <strain evidence="1">K2</strain>
    </source>
</reference>
<proteinExistence type="predicted"/>
<name>A0AAD9V3H4_ACRCE</name>
<sequence>MVNTQGKKRNTLAFLLKAIASFKIKFNVQGLEVVIPLGHGVDNEKENSTCPTAQRVLVAKDEGLIADEAYHELRMALADDERDALPPISVLKQERNRQNGIIALHSIPGAKNADGVRRDIKAVLSQLLSIQSVKNTVTVQGNGNRLHLRFAADGRRTSNKIGTVMAVFIILDEKQHDCDHQYPIALYNGEILKPRIFIVKNASSERGGMEDYLEVKDCLGPVFARVSDLQQNGIELNGIHYTVKWYCCSDWKFLVMVYGLNSATGKFFCIWCYCTKAKICDSSIQDWPIERDLQQCIKNAVLKKPLMEGKAPFMSINLNTLYTSRQKRMVHHSPVLHRDEMKMPEEATASNVAVLNRVILDQLCLNANLKCCENCKYGTKKAACKNKGVVVVVNTNPSAFARYQGEQANAEKEIKEFIQQLASQDMDKILLRLLSRPMRRKR</sequence>
<evidence type="ECO:0000313" key="2">
    <source>
        <dbReference type="Proteomes" id="UP001249851"/>
    </source>
</evidence>
<dbReference type="AlphaFoldDB" id="A0AAD9V3H4"/>
<keyword evidence="2" id="KW-1185">Reference proteome</keyword>
<dbReference type="PANTHER" id="PTHR31424:SF5">
    <property type="entry name" value="APPLE DOMAIN-CONTAINING PROTEIN"/>
    <property type="match status" value="1"/>
</dbReference>
<dbReference type="PANTHER" id="PTHR31424">
    <property type="entry name" value="PROTEIN CBG23806"/>
    <property type="match status" value="1"/>
</dbReference>
<dbReference type="EMBL" id="JARQWQ010000040">
    <property type="protein sequence ID" value="KAK2559370.1"/>
    <property type="molecule type" value="Genomic_DNA"/>
</dbReference>
<accession>A0AAD9V3H4</accession>
<gene>
    <name evidence="1" type="ORF">P5673_017990</name>
</gene>
<evidence type="ECO:0000313" key="1">
    <source>
        <dbReference type="EMBL" id="KAK2559370.1"/>
    </source>
</evidence>
<protein>
    <submittedName>
        <fullName evidence="1">Uncharacterized protein</fullName>
    </submittedName>
</protein>